<protein>
    <submittedName>
        <fullName evidence="1">Uncharacterized protein</fullName>
    </submittedName>
</protein>
<sequence length="329" mass="37309">MSWKKLKLIGRGSYGSVYLAGEATTTGSLMAVKSCDFSVSSSLQLEEKLLQQLSNCPFVIQGIGTDVSIEEGGRRVYNLLLEYASNGSLDKLIKSHKENKMSESQIAFYAFMLLKGLSNIHKKSIVHCDLKPANILVIPRKGINLLKIADFGMSKKGEENQESDLFWGLNLNKKSGDIWALGCIIVEMITGKVSCGLIEIADLIRKITNKEHVFDMSEDVQDFLMKCLEIDDYRKRWTADMLLNHPFIINNLKNLSSDEKIILRQELDISKKIKKKKPWMYSKGMFSTTPLEVDEADMNSQHFLEEHLEKSPFEINLKYLEIGSDIGER</sequence>
<gene>
    <name evidence="1" type="ORF">M9H77_09991</name>
</gene>
<accession>A0ACC0C2C2</accession>
<keyword evidence="2" id="KW-1185">Reference proteome</keyword>
<reference evidence="2" key="1">
    <citation type="journal article" date="2023" name="Nat. Plants">
        <title>Single-cell RNA sequencing provides a high-resolution roadmap for understanding the multicellular compartmentation of specialized metabolism.</title>
        <authorList>
            <person name="Sun S."/>
            <person name="Shen X."/>
            <person name="Li Y."/>
            <person name="Li Y."/>
            <person name="Wang S."/>
            <person name="Li R."/>
            <person name="Zhang H."/>
            <person name="Shen G."/>
            <person name="Guo B."/>
            <person name="Wei J."/>
            <person name="Xu J."/>
            <person name="St-Pierre B."/>
            <person name="Chen S."/>
            <person name="Sun C."/>
        </authorList>
    </citation>
    <scope>NUCLEOTIDE SEQUENCE [LARGE SCALE GENOMIC DNA]</scope>
</reference>
<dbReference type="EMBL" id="CM044702">
    <property type="protein sequence ID" value="KAI5679041.1"/>
    <property type="molecule type" value="Genomic_DNA"/>
</dbReference>
<organism evidence="1 2">
    <name type="scientific">Catharanthus roseus</name>
    <name type="common">Madagascar periwinkle</name>
    <name type="synonym">Vinca rosea</name>
    <dbReference type="NCBI Taxonomy" id="4058"/>
    <lineage>
        <taxon>Eukaryota</taxon>
        <taxon>Viridiplantae</taxon>
        <taxon>Streptophyta</taxon>
        <taxon>Embryophyta</taxon>
        <taxon>Tracheophyta</taxon>
        <taxon>Spermatophyta</taxon>
        <taxon>Magnoliopsida</taxon>
        <taxon>eudicotyledons</taxon>
        <taxon>Gunneridae</taxon>
        <taxon>Pentapetalae</taxon>
        <taxon>asterids</taxon>
        <taxon>lamiids</taxon>
        <taxon>Gentianales</taxon>
        <taxon>Apocynaceae</taxon>
        <taxon>Rauvolfioideae</taxon>
        <taxon>Vinceae</taxon>
        <taxon>Catharanthinae</taxon>
        <taxon>Catharanthus</taxon>
    </lineage>
</organism>
<proteinExistence type="predicted"/>
<evidence type="ECO:0000313" key="2">
    <source>
        <dbReference type="Proteomes" id="UP001060085"/>
    </source>
</evidence>
<name>A0ACC0C2C2_CATRO</name>
<dbReference type="Proteomes" id="UP001060085">
    <property type="component" value="Linkage Group LG02"/>
</dbReference>
<comment type="caution">
    <text evidence="1">The sequence shown here is derived from an EMBL/GenBank/DDBJ whole genome shotgun (WGS) entry which is preliminary data.</text>
</comment>
<evidence type="ECO:0000313" key="1">
    <source>
        <dbReference type="EMBL" id="KAI5679041.1"/>
    </source>
</evidence>